<gene>
    <name evidence="16" type="ORF">TeGR_g6134</name>
</gene>
<evidence type="ECO:0000256" key="2">
    <source>
        <dbReference type="ARBA" id="ARBA00004456"/>
    </source>
</evidence>
<keyword evidence="17" id="KW-1185">Reference proteome</keyword>
<evidence type="ECO:0000256" key="1">
    <source>
        <dbReference type="ARBA" id="ARBA00002347"/>
    </source>
</evidence>
<accession>A0ABQ6M4F6</accession>
<evidence type="ECO:0000256" key="5">
    <source>
        <dbReference type="ARBA" id="ARBA00022617"/>
    </source>
</evidence>
<evidence type="ECO:0000256" key="10">
    <source>
        <dbReference type="ARBA" id="ARBA00030448"/>
    </source>
</evidence>
<evidence type="ECO:0000256" key="6">
    <source>
        <dbReference type="ARBA" id="ARBA00022723"/>
    </source>
</evidence>
<evidence type="ECO:0000259" key="15">
    <source>
        <dbReference type="PROSITE" id="PS51007"/>
    </source>
</evidence>
<dbReference type="Gene3D" id="1.10.760.10">
    <property type="entry name" value="Cytochrome c-like domain"/>
    <property type="match status" value="1"/>
</dbReference>
<evidence type="ECO:0000256" key="12">
    <source>
        <dbReference type="ARBA" id="ARBA00033211"/>
    </source>
</evidence>
<evidence type="ECO:0000256" key="9">
    <source>
        <dbReference type="ARBA" id="ARBA00023078"/>
    </source>
</evidence>
<comment type="similarity">
    <text evidence="3">Belongs to the cytochrome c family. PetJ subfamily.</text>
</comment>
<keyword evidence="7" id="KW-0249">Electron transport</keyword>
<comment type="function">
    <text evidence="1">Functions as an electron carrier between membrane-bound cytochrome b6-f and photosystem I in oxygenic photosynthesis.</text>
</comment>
<evidence type="ECO:0000256" key="4">
    <source>
        <dbReference type="ARBA" id="ARBA00022448"/>
    </source>
</evidence>
<keyword evidence="9" id="KW-0793">Thylakoid</keyword>
<dbReference type="Pfam" id="PF13442">
    <property type="entry name" value="Cytochrome_CBB3"/>
    <property type="match status" value="1"/>
</dbReference>
<evidence type="ECO:0000256" key="8">
    <source>
        <dbReference type="ARBA" id="ARBA00023004"/>
    </source>
</evidence>
<dbReference type="InterPro" id="IPR036909">
    <property type="entry name" value="Cyt_c-like_dom_sf"/>
</dbReference>
<name>A0ABQ6M4F6_9STRA</name>
<feature type="chain" id="PRO_5046892374" description="Cytochrome c-553" evidence="14">
    <location>
        <begin position="17"/>
        <end position="142"/>
    </location>
</feature>
<dbReference type="PANTHER" id="PTHR34688:SF2">
    <property type="entry name" value="CYTOCHROME C6, CHLOROPLASTIC"/>
    <property type="match status" value="1"/>
</dbReference>
<evidence type="ECO:0000256" key="11">
    <source>
        <dbReference type="ARBA" id="ARBA00031247"/>
    </source>
</evidence>
<organism evidence="16 17">
    <name type="scientific">Tetraparma gracilis</name>
    <dbReference type="NCBI Taxonomy" id="2962635"/>
    <lineage>
        <taxon>Eukaryota</taxon>
        <taxon>Sar</taxon>
        <taxon>Stramenopiles</taxon>
        <taxon>Ochrophyta</taxon>
        <taxon>Bolidophyceae</taxon>
        <taxon>Parmales</taxon>
        <taxon>Triparmaceae</taxon>
        <taxon>Tetraparma</taxon>
    </lineage>
</organism>
<evidence type="ECO:0000256" key="7">
    <source>
        <dbReference type="ARBA" id="ARBA00022982"/>
    </source>
</evidence>
<dbReference type="InterPro" id="IPR008168">
    <property type="entry name" value="Cyt_C_IC"/>
</dbReference>
<evidence type="ECO:0000256" key="3">
    <source>
        <dbReference type="ARBA" id="ARBA00009650"/>
    </source>
</evidence>
<keyword evidence="5 13" id="KW-0349">Heme</keyword>
<keyword evidence="8 13" id="KW-0408">Iron</keyword>
<dbReference type="Proteomes" id="UP001165060">
    <property type="component" value="Unassembled WGS sequence"/>
</dbReference>
<feature type="signal peptide" evidence="14">
    <location>
        <begin position="1"/>
        <end position="16"/>
    </location>
</feature>
<keyword evidence="14" id="KW-0732">Signal</keyword>
<dbReference type="PANTHER" id="PTHR34688">
    <property type="entry name" value="CYTOCHROME C6, CHLOROPLASTIC"/>
    <property type="match status" value="1"/>
</dbReference>
<comment type="subcellular location">
    <subcellularLocation>
        <location evidence="2">Plastid</location>
        <location evidence="2">Chloroplast thylakoid lumen</location>
    </subcellularLocation>
</comment>
<proteinExistence type="inferred from homology"/>
<keyword evidence="4" id="KW-0813">Transport</keyword>
<evidence type="ECO:0000313" key="16">
    <source>
        <dbReference type="EMBL" id="GMI19268.1"/>
    </source>
</evidence>
<dbReference type="SUPFAM" id="SSF46626">
    <property type="entry name" value="Cytochrome c"/>
    <property type="match status" value="1"/>
</dbReference>
<dbReference type="EMBL" id="BRYB01001153">
    <property type="protein sequence ID" value="GMI19268.1"/>
    <property type="molecule type" value="Genomic_DNA"/>
</dbReference>
<sequence>MLKLASLFLAVSSASAWSLPSPPPAFLPQRILGAAALSTLLLSPPAVQPALAADVGNGESVFSANCAACHAGGQNVIMPEKTLQKDALTQYLAGGMKEQSVVMQVTNGKNAMPAFGGRLSEDEINDVASYVIDTASNDKWDE</sequence>
<protein>
    <recommendedName>
        <fullName evidence="12">Cytochrome c-553</fullName>
    </recommendedName>
    <alternativeName>
        <fullName evidence="11">Cytochrome c553</fullName>
    </alternativeName>
    <alternativeName>
        <fullName evidence="10">Soluble cytochrome f</fullName>
    </alternativeName>
</protein>
<dbReference type="HAMAP" id="MF_00594">
    <property type="entry name" value="Cytc_PetJ"/>
    <property type="match status" value="1"/>
</dbReference>
<comment type="caution">
    <text evidence="16">The sequence shown here is derived from an EMBL/GenBank/DDBJ whole genome shotgun (WGS) entry which is preliminary data.</text>
</comment>
<dbReference type="InterPro" id="IPR023655">
    <property type="entry name" value="Cyt_C6"/>
</dbReference>
<dbReference type="InterPro" id="IPR009056">
    <property type="entry name" value="Cyt_c-like_dom"/>
</dbReference>
<dbReference type="PRINTS" id="PR00605">
    <property type="entry name" value="CYTCHROMECIC"/>
</dbReference>
<keyword evidence="6 13" id="KW-0479">Metal-binding</keyword>
<feature type="domain" description="Cytochrome c" evidence="15">
    <location>
        <begin position="53"/>
        <end position="135"/>
    </location>
</feature>
<evidence type="ECO:0000256" key="13">
    <source>
        <dbReference type="PROSITE-ProRule" id="PRU00433"/>
    </source>
</evidence>
<evidence type="ECO:0000256" key="14">
    <source>
        <dbReference type="SAM" id="SignalP"/>
    </source>
</evidence>
<reference evidence="16 17" key="1">
    <citation type="journal article" date="2023" name="Commun. Biol.">
        <title>Genome analysis of Parmales, the sister group of diatoms, reveals the evolutionary specialization of diatoms from phago-mixotrophs to photoautotrophs.</title>
        <authorList>
            <person name="Ban H."/>
            <person name="Sato S."/>
            <person name="Yoshikawa S."/>
            <person name="Yamada K."/>
            <person name="Nakamura Y."/>
            <person name="Ichinomiya M."/>
            <person name="Sato N."/>
            <person name="Blanc-Mathieu R."/>
            <person name="Endo H."/>
            <person name="Kuwata A."/>
            <person name="Ogata H."/>
        </authorList>
    </citation>
    <scope>NUCLEOTIDE SEQUENCE [LARGE SCALE GENOMIC DNA]</scope>
</reference>
<evidence type="ECO:0000313" key="17">
    <source>
        <dbReference type="Proteomes" id="UP001165060"/>
    </source>
</evidence>
<dbReference type="PROSITE" id="PS51007">
    <property type="entry name" value="CYTC"/>
    <property type="match status" value="1"/>
</dbReference>